<proteinExistence type="predicted"/>
<evidence type="ECO:0000313" key="2">
    <source>
        <dbReference type="WBParaSite" id="SVE_0870600.1"/>
    </source>
</evidence>
<evidence type="ECO:0000313" key="1">
    <source>
        <dbReference type="Proteomes" id="UP000035680"/>
    </source>
</evidence>
<organism evidence="1 2">
    <name type="scientific">Strongyloides venezuelensis</name>
    <name type="common">Threadworm</name>
    <dbReference type="NCBI Taxonomy" id="75913"/>
    <lineage>
        <taxon>Eukaryota</taxon>
        <taxon>Metazoa</taxon>
        <taxon>Ecdysozoa</taxon>
        <taxon>Nematoda</taxon>
        <taxon>Chromadorea</taxon>
        <taxon>Rhabditida</taxon>
        <taxon>Tylenchina</taxon>
        <taxon>Panagrolaimomorpha</taxon>
        <taxon>Strongyloidoidea</taxon>
        <taxon>Strongyloididae</taxon>
        <taxon>Strongyloides</taxon>
    </lineage>
</organism>
<dbReference type="AlphaFoldDB" id="A0A0K0FII7"/>
<keyword evidence="1" id="KW-1185">Reference proteome</keyword>
<dbReference type="WBParaSite" id="SVE_0870600.1">
    <property type="protein sequence ID" value="SVE_0870600.1"/>
    <property type="gene ID" value="SVE_0870600"/>
</dbReference>
<accession>A0A0K0FII7</accession>
<protein>
    <submittedName>
        <fullName evidence="2">Uncharacterized protein</fullName>
    </submittedName>
</protein>
<name>A0A0K0FII7_STRVS</name>
<dbReference type="Proteomes" id="UP000035680">
    <property type="component" value="Unassembled WGS sequence"/>
</dbReference>
<sequence length="77" mass="8788">MSKKLTKKLGKKKNKRPLVPPPIITITEAVSIQDNMSVSNISTLETKKRKKNDKKLLNPGINDALWPFLIFILKIFN</sequence>
<reference evidence="1" key="1">
    <citation type="submission" date="2014-07" db="EMBL/GenBank/DDBJ databases">
        <authorList>
            <person name="Martin A.A"/>
            <person name="De Silva N."/>
        </authorList>
    </citation>
    <scope>NUCLEOTIDE SEQUENCE</scope>
</reference>
<reference evidence="2" key="2">
    <citation type="submission" date="2015-08" db="UniProtKB">
        <authorList>
            <consortium name="WormBaseParasite"/>
        </authorList>
    </citation>
    <scope>IDENTIFICATION</scope>
</reference>